<gene>
    <name evidence="1" type="ORF">PGLA2088_LOCUS22966</name>
</gene>
<accession>A0A813JPJ9</accession>
<dbReference type="Proteomes" id="UP000626109">
    <property type="component" value="Unassembled WGS sequence"/>
</dbReference>
<sequence length="107" mass="12379">LLVFRAPGRWTLAKMSIASIVPLEDGWEKIKNEGIKVLEEFLDSGSIRSSVPQNNDPAKPRNVFSKANYAELYTTVYNMCTQRTPNNWSEQLYRRYGEAMSDYVQRQ</sequence>
<feature type="non-terminal residue" evidence="1">
    <location>
        <position position="107"/>
    </location>
</feature>
<comment type="caution">
    <text evidence="1">The sequence shown here is derived from an EMBL/GenBank/DDBJ whole genome shotgun (WGS) entry which is preliminary data.</text>
</comment>
<dbReference type="Gene3D" id="1.20.1310.10">
    <property type="entry name" value="Cullin Repeats"/>
    <property type="match status" value="1"/>
</dbReference>
<proteinExistence type="predicted"/>
<reference evidence="1" key="1">
    <citation type="submission" date="2021-02" db="EMBL/GenBank/DDBJ databases">
        <authorList>
            <person name="Dougan E. K."/>
            <person name="Rhodes N."/>
            <person name="Thang M."/>
            <person name="Chan C."/>
        </authorList>
    </citation>
    <scope>NUCLEOTIDE SEQUENCE</scope>
</reference>
<dbReference type="AlphaFoldDB" id="A0A813JPJ9"/>
<dbReference type="InterPro" id="IPR016159">
    <property type="entry name" value="Cullin_repeat-like_dom_sf"/>
</dbReference>
<name>A0A813JPJ9_POLGL</name>
<evidence type="ECO:0000313" key="2">
    <source>
        <dbReference type="Proteomes" id="UP000626109"/>
    </source>
</evidence>
<organism evidence="1 2">
    <name type="scientific">Polarella glacialis</name>
    <name type="common">Dinoflagellate</name>
    <dbReference type="NCBI Taxonomy" id="89957"/>
    <lineage>
        <taxon>Eukaryota</taxon>
        <taxon>Sar</taxon>
        <taxon>Alveolata</taxon>
        <taxon>Dinophyceae</taxon>
        <taxon>Suessiales</taxon>
        <taxon>Suessiaceae</taxon>
        <taxon>Polarella</taxon>
    </lineage>
</organism>
<evidence type="ECO:0000313" key="1">
    <source>
        <dbReference type="EMBL" id="CAE8682481.1"/>
    </source>
</evidence>
<protein>
    <submittedName>
        <fullName evidence="1">Uncharacterized protein</fullName>
    </submittedName>
</protein>
<feature type="non-terminal residue" evidence="1">
    <location>
        <position position="1"/>
    </location>
</feature>
<dbReference type="EMBL" id="CAJNNW010026075">
    <property type="protein sequence ID" value="CAE8682481.1"/>
    <property type="molecule type" value="Genomic_DNA"/>
</dbReference>
<dbReference type="SUPFAM" id="SSF74788">
    <property type="entry name" value="Cullin repeat-like"/>
    <property type="match status" value="1"/>
</dbReference>